<keyword evidence="3" id="KW-0812">Transmembrane</keyword>
<sequence length="143" mass="15392">MQIFGLNGWEPVVLILVFLVVIGPQRLPEYTQKAVQGIRKLRRWADESKASLEDEMGIAVDDLKKYDPRQYDPRRIVREAWDSTGIEDDFRSVGDAAKRATTLSGSTAVDASGAAAGAAAATASRGAAEAPVIEGTPYDPEAT</sequence>
<evidence type="ECO:0000256" key="4">
    <source>
        <dbReference type="ARBA" id="ARBA00022927"/>
    </source>
</evidence>
<organism evidence="9 10">
    <name type="scientific">Helcobacillus massiliensis</name>
    <dbReference type="NCBI Taxonomy" id="521392"/>
    <lineage>
        <taxon>Bacteria</taxon>
        <taxon>Bacillati</taxon>
        <taxon>Actinomycetota</taxon>
        <taxon>Actinomycetes</taxon>
        <taxon>Micrococcales</taxon>
        <taxon>Dermabacteraceae</taxon>
        <taxon>Helcobacillus</taxon>
    </lineage>
</organism>
<keyword evidence="10" id="KW-1185">Reference proteome</keyword>
<gene>
    <name evidence="9" type="ORF">FHX50_001025</name>
</gene>
<dbReference type="InterPro" id="IPR003369">
    <property type="entry name" value="TatA/B/E"/>
</dbReference>
<dbReference type="RefSeq" id="WP_183375080.1">
    <property type="nucleotide sequence ID" value="NZ_CBCSFZ010000038.1"/>
</dbReference>
<comment type="caution">
    <text evidence="9">The sequence shown here is derived from an EMBL/GenBank/DDBJ whole genome shotgun (WGS) entry which is preliminary data.</text>
</comment>
<accession>A0A839QZF7</accession>
<reference evidence="9 10" key="1">
    <citation type="submission" date="2020-08" db="EMBL/GenBank/DDBJ databases">
        <title>Sequencing the genomes of 1000 actinobacteria strains.</title>
        <authorList>
            <person name="Klenk H.-P."/>
        </authorList>
    </citation>
    <scope>NUCLEOTIDE SEQUENCE [LARGE SCALE GENOMIC DNA]</scope>
    <source>
        <strain evidence="9 10">DSM 23040</strain>
    </source>
</reference>
<name>A0A839QZF7_9MICO</name>
<dbReference type="Pfam" id="PF02416">
    <property type="entry name" value="TatA_B_E"/>
    <property type="match status" value="1"/>
</dbReference>
<protein>
    <submittedName>
        <fullName evidence="9">Sec-independent protein translocase protein TatB</fullName>
    </submittedName>
</protein>
<dbReference type="EMBL" id="JACHWP010000001">
    <property type="protein sequence ID" value="MBB3022777.1"/>
    <property type="molecule type" value="Genomic_DNA"/>
</dbReference>
<evidence type="ECO:0000256" key="6">
    <source>
        <dbReference type="ARBA" id="ARBA00023010"/>
    </source>
</evidence>
<keyword evidence="2" id="KW-0813">Transport</keyword>
<evidence type="ECO:0000256" key="2">
    <source>
        <dbReference type="ARBA" id="ARBA00022448"/>
    </source>
</evidence>
<keyword evidence="7" id="KW-0472">Membrane</keyword>
<evidence type="ECO:0000256" key="8">
    <source>
        <dbReference type="SAM" id="MobiDB-lite"/>
    </source>
</evidence>
<evidence type="ECO:0000256" key="1">
    <source>
        <dbReference type="ARBA" id="ARBA00004167"/>
    </source>
</evidence>
<evidence type="ECO:0000256" key="5">
    <source>
        <dbReference type="ARBA" id="ARBA00022989"/>
    </source>
</evidence>
<comment type="subcellular location">
    <subcellularLocation>
        <location evidence="1">Membrane</location>
        <topology evidence="1">Single-pass membrane protein</topology>
    </subcellularLocation>
</comment>
<dbReference type="AlphaFoldDB" id="A0A839QZF7"/>
<dbReference type="Gene3D" id="1.20.5.3310">
    <property type="match status" value="1"/>
</dbReference>
<evidence type="ECO:0000256" key="3">
    <source>
        <dbReference type="ARBA" id="ARBA00022692"/>
    </source>
</evidence>
<proteinExistence type="predicted"/>
<keyword evidence="4" id="KW-0653">Protein transport</keyword>
<feature type="region of interest" description="Disordered" evidence="8">
    <location>
        <begin position="112"/>
        <end position="143"/>
    </location>
</feature>
<feature type="compositionally biased region" description="Low complexity" evidence="8">
    <location>
        <begin position="112"/>
        <end position="130"/>
    </location>
</feature>
<dbReference type="Proteomes" id="UP000568050">
    <property type="component" value="Unassembled WGS sequence"/>
</dbReference>
<dbReference type="PRINTS" id="PR01506">
    <property type="entry name" value="TATBPROTEIN"/>
</dbReference>
<evidence type="ECO:0000313" key="10">
    <source>
        <dbReference type="Proteomes" id="UP000568050"/>
    </source>
</evidence>
<keyword evidence="6" id="KW-0811">Translocation</keyword>
<keyword evidence="5" id="KW-1133">Transmembrane helix</keyword>
<evidence type="ECO:0000256" key="7">
    <source>
        <dbReference type="ARBA" id="ARBA00023136"/>
    </source>
</evidence>
<evidence type="ECO:0000313" key="9">
    <source>
        <dbReference type="EMBL" id="MBB3022777.1"/>
    </source>
</evidence>